<dbReference type="PANTHER" id="PTHR24559">
    <property type="entry name" value="TRANSPOSON TY3-I GAG-POL POLYPROTEIN"/>
    <property type="match status" value="1"/>
</dbReference>
<feature type="domain" description="Integrase catalytic" evidence="1">
    <location>
        <begin position="132"/>
        <end position="203"/>
    </location>
</feature>
<proteinExistence type="predicted"/>
<dbReference type="PANTHER" id="PTHR24559:SF444">
    <property type="entry name" value="REVERSE TRANSCRIPTASE DOMAIN-CONTAINING PROTEIN"/>
    <property type="match status" value="1"/>
</dbReference>
<dbReference type="PROSITE" id="PS50994">
    <property type="entry name" value="INTEGRASE"/>
    <property type="match status" value="1"/>
</dbReference>
<dbReference type="GO" id="GO:0003964">
    <property type="term" value="F:RNA-directed DNA polymerase activity"/>
    <property type="evidence" value="ECO:0007669"/>
    <property type="project" value="UniProtKB-KW"/>
</dbReference>
<keyword evidence="2" id="KW-0695">RNA-directed DNA polymerase</keyword>
<dbReference type="GO" id="GO:0003676">
    <property type="term" value="F:nucleic acid binding"/>
    <property type="evidence" value="ECO:0007669"/>
    <property type="project" value="InterPro"/>
</dbReference>
<dbReference type="InterPro" id="IPR043502">
    <property type="entry name" value="DNA/RNA_pol_sf"/>
</dbReference>
<dbReference type="InterPro" id="IPR053134">
    <property type="entry name" value="RNA-dir_DNA_polymerase"/>
</dbReference>
<evidence type="ECO:0000313" key="2">
    <source>
        <dbReference type="EMBL" id="PKA64119.1"/>
    </source>
</evidence>
<keyword evidence="2" id="KW-0808">Transferase</keyword>
<dbReference type="Proteomes" id="UP000236161">
    <property type="component" value="Unassembled WGS sequence"/>
</dbReference>
<organism evidence="2 3">
    <name type="scientific">Apostasia shenzhenica</name>
    <dbReference type="NCBI Taxonomy" id="1088818"/>
    <lineage>
        <taxon>Eukaryota</taxon>
        <taxon>Viridiplantae</taxon>
        <taxon>Streptophyta</taxon>
        <taxon>Embryophyta</taxon>
        <taxon>Tracheophyta</taxon>
        <taxon>Spermatophyta</taxon>
        <taxon>Magnoliopsida</taxon>
        <taxon>Liliopsida</taxon>
        <taxon>Asparagales</taxon>
        <taxon>Orchidaceae</taxon>
        <taxon>Apostasioideae</taxon>
        <taxon>Apostasia</taxon>
    </lineage>
</organism>
<dbReference type="GO" id="GO:0015074">
    <property type="term" value="P:DNA integration"/>
    <property type="evidence" value="ECO:0007669"/>
    <property type="project" value="InterPro"/>
</dbReference>
<reference evidence="2 3" key="1">
    <citation type="journal article" date="2017" name="Nature">
        <title>The Apostasia genome and the evolution of orchids.</title>
        <authorList>
            <person name="Zhang G.Q."/>
            <person name="Liu K.W."/>
            <person name="Li Z."/>
            <person name="Lohaus R."/>
            <person name="Hsiao Y.Y."/>
            <person name="Niu S.C."/>
            <person name="Wang J.Y."/>
            <person name="Lin Y.C."/>
            <person name="Xu Q."/>
            <person name="Chen L.J."/>
            <person name="Yoshida K."/>
            <person name="Fujiwara S."/>
            <person name="Wang Z.W."/>
            <person name="Zhang Y.Q."/>
            <person name="Mitsuda N."/>
            <person name="Wang M."/>
            <person name="Liu G.H."/>
            <person name="Pecoraro L."/>
            <person name="Huang H.X."/>
            <person name="Xiao X.J."/>
            <person name="Lin M."/>
            <person name="Wu X.Y."/>
            <person name="Wu W.L."/>
            <person name="Chen Y.Y."/>
            <person name="Chang S.B."/>
            <person name="Sakamoto S."/>
            <person name="Ohme-Takagi M."/>
            <person name="Yagi M."/>
            <person name="Zeng S.J."/>
            <person name="Shen C.Y."/>
            <person name="Yeh C.M."/>
            <person name="Luo Y.B."/>
            <person name="Tsai W.C."/>
            <person name="Van de Peer Y."/>
            <person name="Liu Z.J."/>
        </authorList>
    </citation>
    <scope>NUCLEOTIDE SEQUENCE [LARGE SCALE GENOMIC DNA]</scope>
    <source>
        <strain evidence="3">cv. Shenzhen</strain>
        <tissue evidence="2">Stem</tissue>
    </source>
</reference>
<sequence length="247" mass="29080">MLNLGFIRPSVSPWGAPVLFTKKKDGSLRLCIDYRELNKITIKNKYPLPRIDDLYGHYEFVVMHFGLTNAPAVFMDLMNRILQPYLDHKSLKYIFTQKELNLRLTKSVHFLPIKMTHPLEYLAKLYINEKVMGMKLSFSTAYHPKMDGQSERTIQTLKDMLRVCAMDFGENWEKYLSLVEFSYNNSYHASISMAPYEVLYRRKCRSPLYWDEVGERKMLGPEIIEVILQKIKIIRERLLAAQSRQKA</sequence>
<dbReference type="SUPFAM" id="SSF56672">
    <property type="entry name" value="DNA/RNA polymerases"/>
    <property type="match status" value="1"/>
</dbReference>
<evidence type="ECO:0000313" key="3">
    <source>
        <dbReference type="Proteomes" id="UP000236161"/>
    </source>
</evidence>
<accession>A0A2I0B8M1</accession>
<name>A0A2I0B8M1_9ASPA</name>
<dbReference type="InterPro" id="IPR001584">
    <property type="entry name" value="Integrase_cat-core"/>
</dbReference>
<evidence type="ECO:0000259" key="1">
    <source>
        <dbReference type="PROSITE" id="PS50994"/>
    </source>
</evidence>
<dbReference type="InterPro" id="IPR012337">
    <property type="entry name" value="RNaseH-like_sf"/>
</dbReference>
<dbReference type="InterPro" id="IPR036397">
    <property type="entry name" value="RNaseH_sf"/>
</dbReference>
<dbReference type="Gene3D" id="3.10.10.10">
    <property type="entry name" value="HIV Type 1 Reverse Transcriptase, subunit A, domain 1"/>
    <property type="match status" value="2"/>
</dbReference>
<dbReference type="EMBL" id="KZ451906">
    <property type="protein sequence ID" value="PKA64119.1"/>
    <property type="molecule type" value="Genomic_DNA"/>
</dbReference>
<protein>
    <submittedName>
        <fullName evidence="2">RNA-directed DNA polymerase like</fullName>
    </submittedName>
</protein>
<dbReference type="InterPro" id="IPR043128">
    <property type="entry name" value="Rev_trsase/Diguanyl_cyclase"/>
</dbReference>
<dbReference type="CDD" id="cd01647">
    <property type="entry name" value="RT_LTR"/>
    <property type="match status" value="1"/>
</dbReference>
<gene>
    <name evidence="2" type="ORF">AXF42_Ash005131</name>
</gene>
<dbReference type="AlphaFoldDB" id="A0A2I0B8M1"/>
<dbReference type="OrthoDB" id="1909122at2759"/>
<keyword evidence="2" id="KW-0548">Nucleotidyltransferase</keyword>
<dbReference type="SUPFAM" id="SSF53098">
    <property type="entry name" value="Ribonuclease H-like"/>
    <property type="match status" value="1"/>
</dbReference>
<dbReference type="Gene3D" id="3.30.420.10">
    <property type="entry name" value="Ribonuclease H-like superfamily/Ribonuclease H"/>
    <property type="match status" value="1"/>
</dbReference>
<keyword evidence="3" id="KW-1185">Reference proteome</keyword>
<dbReference type="Gene3D" id="3.30.70.270">
    <property type="match status" value="1"/>
</dbReference>